<name>A0A650ENJ9_9HELI</name>
<keyword evidence="2" id="KW-0560">Oxidoreductase</keyword>
<dbReference type="InterPro" id="IPR011576">
    <property type="entry name" value="Pyridox_Oxase_N"/>
</dbReference>
<dbReference type="EMBL" id="MN577569">
    <property type="protein sequence ID" value="QGT50444.1"/>
    <property type="molecule type" value="Genomic_DNA"/>
</dbReference>
<proteinExistence type="predicted"/>
<dbReference type="InterPro" id="IPR012349">
    <property type="entry name" value="Split_barrel_FMN-bd"/>
</dbReference>
<gene>
    <name evidence="2" type="ORF">Helico5904_1160</name>
</gene>
<reference evidence="2" key="1">
    <citation type="journal article" date="2020" name="J. ISSAAS">
        <title>Lactobacilli and other gastrointestinal microbiota of Peromyscus leucopus, reservoir host for agents of Lyme disease and other zoonoses in North America.</title>
        <authorList>
            <person name="Milovic A."/>
            <person name="Bassam K."/>
            <person name="Shao H."/>
            <person name="Chatzistamou I."/>
            <person name="Tufts D.M."/>
            <person name="Diuk-Wasser M."/>
            <person name="Barbour A.G."/>
        </authorList>
    </citation>
    <scope>NUCLEOTIDE SEQUENCE</scope>
    <source>
        <strain evidence="2">LL4</strain>
    </source>
</reference>
<evidence type="ECO:0000259" key="1">
    <source>
        <dbReference type="Pfam" id="PF01243"/>
    </source>
</evidence>
<dbReference type="SUPFAM" id="SSF50475">
    <property type="entry name" value="FMN-binding split barrel"/>
    <property type="match status" value="1"/>
</dbReference>
<dbReference type="Gene3D" id="2.30.110.10">
    <property type="entry name" value="Electron Transport, Fmn-binding Protein, Chain A"/>
    <property type="match status" value="1"/>
</dbReference>
<protein>
    <submittedName>
        <fullName evidence="2">Pyridoxamine 5'-phosphate oxidase</fullName>
        <ecNumber evidence="2">1.4.3.5</ecNumber>
    </submittedName>
</protein>
<dbReference type="AlphaFoldDB" id="A0A650ENJ9"/>
<dbReference type="GO" id="GO:0004733">
    <property type="term" value="F:pyridoxamine phosphate oxidase activity"/>
    <property type="evidence" value="ECO:0007669"/>
    <property type="project" value="UniProtKB-EC"/>
</dbReference>
<dbReference type="EC" id="1.4.3.5" evidence="2"/>
<organism evidence="2">
    <name type="scientific">uncultured Helicobacter sp</name>
    <dbReference type="NCBI Taxonomy" id="175537"/>
    <lineage>
        <taxon>Bacteria</taxon>
        <taxon>Pseudomonadati</taxon>
        <taxon>Campylobacterota</taxon>
        <taxon>Epsilonproteobacteria</taxon>
        <taxon>Campylobacterales</taxon>
        <taxon>Helicobacteraceae</taxon>
        <taxon>Helicobacter</taxon>
        <taxon>environmental samples</taxon>
    </lineage>
</organism>
<accession>A0A650ENJ9</accession>
<feature type="domain" description="Pyridoxamine 5'-phosphate oxidase N-terminal" evidence="1">
    <location>
        <begin position="12"/>
        <end position="111"/>
    </location>
</feature>
<evidence type="ECO:0000313" key="2">
    <source>
        <dbReference type="EMBL" id="QGT50444.1"/>
    </source>
</evidence>
<sequence length="137" mass="15618">MDMLTLDEISKILDSGTFYLATKGTCGNPRVRPMQSHIVCNNKLYFGTSCDKNLYKHISQFPGVEICISTSDIMLLRIRGEARIVNHTDVKEALLAKYPRVQKIFQNALDTKFAVFYIENISAKLQDYNGNTLTYKE</sequence>
<dbReference type="Pfam" id="PF01243">
    <property type="entry name" value="PNPOx_N"/>
    <property type="match status" value="1"/>
</dbReference>